<accession>A0A0D2I8F9</accession>
<organism evidence="2 3">
    <name type="scientific">Cladophialophora bantiana (strain ATCC 10958 / CBS 173.52 / CDC B-1940 / NIH 8579)</name>
    <name type="common">Xylohypha bantiana</name>
    <dbReference type="NCBI Taxonomy" id="1442370"/>
    <lineage>
        <taxon>Eukaryota</taxon>
        <taxon>Fungi</taxon>
        <taxon>Dikarya</taxon>
        <taxon>Ascomycota</taxon>
        <taxon>Pezizomycotina</taxon>
        <taxon>Eurotiomycetes</taxon>
        <taxon>Chaetothyriomycetidae</taxon>
        <taxon>Chaetothyriales</taxon>
        <taxon>Herpotrichiellaceae</taxon>
        <taxon>Cladophialophora</taxon>
    </lineage>
</organism>
<dbReference type="VEuPathDB" id="FungiDB:Z519_05709"/>
<evidence type="ECO:0000313" key="2">
    <source>
        <dbReference type="EMBL" id="KIW93104.1"/>
    </source>
</evidence>
<dbReference type="EMBL" id="KN846987">
    <property type="protein sequence ID" value="KIW93104.1"/>
    <property type="molecule type" value="Genomic_DNA"/>
</dbReference>
<dbReference type="PANTHER" id="PTHR43157:SF35">
    <property type="entry name" value="DEHYDROGENASE_REDUCTASE FAMILY PROTEIN, PUTATIVE-RELATED"/>
    <property type="match status" value="1"/>
</dbReference>
<evidence type="ECO:0008006" key="4">
    <source>
        <dbReference type="Google" id="ProtNLM"/>
    </source>
</evidence>
<proteinExistence type="predicted"/>
<dbReference type="GeneID" id="27698637"/>
<dbReference type="InterPro" id="IPR036291">
    <property type="entry name" value="NAD(P)-bd_dom_sf"/>
</dbReference>
<sequence>MPGVGNVKFEVNSSTGHEEMIQVNYLSTMFLAILLLPVLKQRAPPNVPGRLFVSSGLALLAKIPERNQAILTSLGEGDKFDPMTNYSVSKHLSHMFIYQLQDWVSAEDVVVNLVDPGYVKGTNLQRQVTGIGAAILWLLGATTARKVEHGASTYLDATISKGKESHGCYLADWRVRPFAPLLYTPHGKQLIEQVWRETLDEFDFVSARDILNSMKSKE</sequence>
<keyword evidence="1" id="KW-0560">Oxidoreductase</keyword>
<reference evidence="2" key="1">
    <citation type="submission" date="2015-01" db="EMBL/GenBank/DDBJ databases">
        <title>The Genome Sequence of Cladophialophora bantiana CBS 173.52.</title>
        <authorList>
            <consortium name="The Broad Institute Genomics Platform"/>
            <person name="Cuomo C."/>
            <person name="de Hoog S."/>
            <person name="Gorbushina A."/>
            <person name="Stielow B."/>
            <person name="Teixiera M."/>
            <person name="Abouelleil A."/>
            <person name="Chapman S.B."/>
            <person name="Priest M."/>
            <person name="Young S.K."/>
            <person name="Wortman J."/>
            <person name="Nusbaum C."/>
            <person name="Birren B."/>
        </authorList>
    </citation>
    <scope>NUCLEOTIDE SEQUENCE [LARGE SCALE GENOMIC DNA]</scope>
    <source>
        <strain evidence="2">CBS 173.52</strain>
    </source>
</reference>
<dbReference type="GO" id="GO:0016491">
    <property type="term" value="F:oxidoreductase activity"/>
    <property type="evidence" value="ECO:0007669"/>
    <property type="project" value="UniProtKB-KW"/>
</dbReference>
<keyword evidence="3" id="KW-1185">Reference proteome</keyword>
<dbReference type="AlphaFoldDB" id="A0A0D2I8F9"/>
<dbReference type="Proteomes" id="UP000053789">
    <property type="component" value="Unassembled WGS sequence"/>
</dbReference>
<gene>
    <name evidence="2" type="ORF">Z519_05709</name>
</gene>
<name>A0A0D2I8F9_CLAB1</name>
<dbReference type="OrthoDB" id="191139at2759"/>
<dbReference type="RefSeq" id="XP_016619773.1">
    <property type="nucleotide sequence ID" value="XM_016763449.1"/>
</dbReference>
<dbReference type="PANTHER" id="PTHR43157">
    <property type="entry name" value="PHOSPHATIDYLINOSITOL-GLYCAN BIOSYNTHESIS CLASS F PROTEIN-RELATED"/>
    <property type="match status" value="1"/>
</dbReference>
<dbReference type="HOGENOM" id="CLU_010194_44_4_1"/>
<dbReference type="SUPFAM" id="SSF51735">
    <property type="entry name" value="NAD(P)-binding Rossmann-fold domains"/>
    <property type="match status" value="1"/>
</dbReference>
<dbReference type="Gene3D" id="3.40.50.720">
    <property type="entry name" value="NAD(P)-binding Rossmann-like Domain"/>
    <property type="match status" value="1"/>
</dbReference>
<evidence type="ECO:0000313" key="3">
    <source>
        <dbReference type="Proteomes" id="UP000053789"/>
    </source>
</evidence>
<evidence type="ECO:0000256" key="1">
    <source>
        <dbReference type="ARBA" id="ARBA00023002"/>
    </source>
</evidence>
<protein>
    <recommendedName>
        <fullName evidence="4">Ketoreductase (KR) domain-containing protein</fullName>
    </recommendedName>
</protein>